<dbReference type="PROSITE" id="PS00163">
    <property type="entry name" value="FUMARATE_LYASES"/>
    <property type="match status" value="1"/>
</dbReference>
<dbReference type="InterPro" id="IPR008948">
    <property type="entry name" value="L-Aspartase-like"/>
</dbReference>
<dbReference type="HAMAP" id="MF_00006">
    <property type="entry name" value="Arg_succ_lyase"/>
    <property type="match status" value="1"/>
</dbReference>
<comment type="caution">
    <text evidence="3">The sequence shown here is derived from an EMBL/GenBank/DDBJ whole genome shotgun (WGS) entry which is preliminary data.</text>
</comment>
<evidence type="ECO:0000313" key="3">
    <source>
        <dbReference type="EMBL" id="EQD77171.1"/>
    </source>
</evidence>
<dbReference type="GO" id="GO:0042450">
    <property type="term" value="P:L-arginine biosynthetic process via ornithine"/>
    <property type="evidence" value="ECO:0007669"/>
    <property type="project" value="InterPro"/>
</dbReference>
<feature type="region of interest" description="Disordered" evidence="1">
    <location>
        <begin position="324"/>
        <end position="470"/>
    </location>
</feature>
<evidence type="ECO:0000259" key="2">
    <source>
        <dbReference type="Pfam" id="PF00206"/>
    </source>
</evidence>
<feature type="compositionally biased region" description="Low complexity" evidence="1">
    <location>
        <begin position="365"/>
        <end position="375"/>
    </location>
</feature>
<dbReference type="GO" id="GO:0005829">
    <property type="term" value="C:cytosol"/>
    <property type="evidence" value="ECO:0007669"/>
    <property type="project" value="TreeGrafter"/>
</dbReference>
<feature type="compositionally biased region" description="Basic residues" evidence="1">
    <location>
        <begin position="432"/>
        <end position="441"/>
    </location>
</feature>
<keyword evidence="3" id="KW-0456">Lyase</keyword>
<dbReference type="PANTHER" id="PTHR43814:SF1">
    <property type="entry name" value="ARGININOSUCCINATE LYASE"/>
    <property type="match status" value="1"/>
</dbReference>
<dbReference type="InterPro" id="IPR020557">
    <property type="entry name" value="Fumarate_lyase_CS"/>
</dbReference>
<dbReference type="InterPro" id="IPR009049">
    <property type="entry name" value="Argininosuccinate_lyase"/>
</dbReference>
<dbReference type="InterPro" id="IPR022761">
    <property type="entry name" value="Fumarate_lyase_N"/>
</dbReference>
<dbReference type="InterPro" id="IPR024083">
    <property type="entry name" value="Fumarase/histidase_N"/>
</dbReference>
<dbReference type="Gene3D" id="1.20.200.10">
    <property type="entry name" value="Fumarase/aspartase (Central domain)"/>
    <property type="match status" value="1"/>
</dbReference>
<dbReference type="CDD" id="cd01359">
    <property type="entry name" value="Argininosuccinate_lyase"/>
    <property type="match status" value="1"/>
</dbReference>
<dbReference type="PRINTS" id="PR00149">
    <property type="entry name" value="FUMRATELYASE"/>
</dbReference>
<dbReference type="PANTHER" id="PTHR43814">
    <property type="entry name" value="ARGININOSUCCINATE LYASE"/>
    <property type="match status" value="1"/>
</dbReference>
<protein>
    <submittedName>
        <fullName evidence="3">Argininosuccinate lyase</fullName>
    </submittedName>
</protein>
<dbReference type="EMBL" id="AUZY01000853">
    <property type="protein sequence ID" value="EQD77171.1"/>
    <property type="molecule type" value="Genomic_DNA"/>
</dbReference>
<dbReference type="FunFam" id="1.20.200.10:FF:000015">
    <property type="entry name" value="argininosuccinate lyase isoform X2"/>
    <property type="match status" value="1"/>
</dbReference>
<dbReference type="SUPFAM" id="SSF48557">
    <property type="entry name" value="L-aspartase-like"/>
    <property type="match status" value="1"/>
</dbReference>
<feature type="compositionally biased region" description="Basic residues" evidence="1">
    <location>
        <begin position="381"/>
        <end position="390"/>
    </location>
</feature>
<organism evidence="3">
    <name type="scientific">mine drainage metagenome</name>
    <dbReference type="NCBI Taxonomy" id="410659"/>
    <lineage>
        <taxon>unclassified sequences</taxon>
        <taxon>metagenomes</taxon>
        <taxon>ecological metagenomes</taxon>
    </lineage>
</organism>
<dbReference type="NCBIfam" id="TIGR00838">
    <property type="entry name" value="argH"/>
    <property type="match status" value="1"/>
</dbReference>
<gene>
    <name evidence="3" type="ORF">B1B_01213</name>
</gene>
<dbReference type="GO" id="GO:0004056">
    <property type="term" value="F:argininosuccinate lyase activity"/>
    <property type="evidence" value="ECO:0007669"/>
    <property type="project" value="InterPro"/>
</dbReference>
<feature type="domain" description="Fumarate lyase N-terminal" evidence="2">
    <location>
        <begin position="23"/>
        <end position="301"/>
    </location>
</feature>
<feature type="compositionally biased region" description="Pro residues" evidence="1">
    <location>
        <begin position="445"/>
        <end position="457"/>
    </location>
</feature>
<dbReference type="InterPro" id="IPR000362">
    <property type="entry name" value="Fumarate_lyase_fam"/>
</dbReference>
<dbReference type="AlphaFoldDB" id="T1BW49"/>
<proteinExistence type="inferred from homology"/>
<evidence type="ECO:0000256" key="1">
    <source>
        <dbReference type="SAM" id="MobiDB-lite"/>
    </source>
</evidence>
<dbReference type="PRINTS" id="PR00145">
    <property type="entry name" value="ARGSUCLYASE"/>
</dbReference>
<name>T1BW49_9ZZZZ</name>
<feature type="compositionally biased region" description="Basic and acidic residues" evidence="1">
    <location>
        <begin position="460"/>
        <end position="470"/>
    </location>
</feature>
<dbReference type="Pfam" id="PF00206">
    <property type="entry name" value="Lyase_1"/>
    <property type="match status" value="1"/>
</dbReference>
<sequence length="470" mass="50029">MAAEPSGAPPAYVLTPVAPFLNSLAVDRALARYDLAGSVAHAEMLGGVGLLSPTETAQLVSGLRRVAQEVADGRFRWRPELEDVHTNVEVRLTELVGAVGGKLHTARSRNDQVALDERLYLRAAVSSVAHPLLDLQAALVDRAAALREIPMPGYTHLQRAQPVTVGHLLLAHFWRLDRDLDRLFATATRANVSPLGAGALAGSTLGIDPAAVARALAFDRPFENSLDAVSDRDFLVELVFDLALLGVHASAFGEEIVLFASKEFGFLERTPSLGSGSSLMPQKRNPDAAELVRGKAGRVVGDLVALLTTLKGLPLAYDRDLQEDKAPVAGRGSPPRPRWSRPSARWSPPSPSSRPGSRPRPPTPSSSRPTSRSSSCGPARRSARPTKRSGRTYGRTGAPSPRRSSPTCPAALSIPPGPSTRGPRSPAAPPRAARHRPRSNGRSRPPAPGSPAGPHPCPRSTERSRLSRNS</sequence>
<accession>T1BW49</accession>
<feature type="compositionally biased region" description="Pro residues" evidence="1">
    <location>
        <begin position="348"/>
        <end position="364"/>
    </location>
</feature>
<reference evidence="3" key="1">
    <citation type="submission" date="2013-08" db="EMBL/GenBank/DDBJ databases">
        <authorList>
            <person name="Mendez C."/>
            <person name="Richter M."/>
            <person name="Ferrer M."/>
            <person name="Sanchez J."/>
        </authorList>
    </citation>
    <scope>NUCLEOTIDE SEQUENCE</scope>
</reference>
<reference evidence="3" key="2">
    <citation type="journal article" date="2014" name="ISME J.">
        <title>Microbial stratification in low pH oxic and suboxic macroscopic growths along an acid mine drainage.</title>
        <authorList>
            <person name="Mendez-Garcia C."/>
            <person name="Mesa V."/>
            <person name="Sprenger R.R."/>
            <person name="Richter M."/>
            <person name="Diez M.S."/>
            <person name="Solano J."/>
            <person name="Bargiela R."/>
            <person name="Golyshina O.V."/>
            <person name="Manteca A."/>
            <person name="Ramos J.L."/>
            <person name="Gallego J.R."/>
            <person name="Llorente I."/>
            <person name="Martins Dos Santos V.A."/>
            <person name="Jensen O.N."/>
            <person name="Pelaez A.I."/>
            <person name="Sanchez J."/>
            <person name="Ferrer M."/>
        </authorList>
    </citation>
    <scope>NUCLEOTIDE SEQUENCE</scope>
</reference>
<dbReference type="Gene3D" id="1.10.275.10">
    <property type="entry name" value="Fumarase/aspartase (N-terminal domain)"/>
    <property type="match status" value="1"/>
</dbReference>